<proteinExistence type="predicted"/>
<sequence length="83" mass="8543">MFDRIEEENSVKRRIAVVLGAAVIAIASPAVAVADTGSASIGSASGVSTLFSDLSRLWEACAVTIFTGQCTGIVATVPQYNLP</sequence>
<gene>
    <name evidence="1" type="ORF">R3P96_25950</name>
</gene>
<evidence type="ECO:0000313" key="2">
    <source>
        <dbReference type="Proteomes" id="UP001185755"/>
    </source>
</evidence>
<protein>
    <submittedName>
        <fullName evidence="1">Uncharacterized protein</fullName>
    </submittedName>
</protein>
<comment type="caution">
    <text evidence="1">The sequence shown here is derived from an EMBL/GenBank/DDBJ whole genome shotgun (WGS) entry which is preliminary data.</text>
</comment>
<evidence type="ECO:0000313" key="1">
    <source>
        <dbReference type="EMBL" id="MDV6264791.1"/>
    </source>
</evidence>
<dbReference type="EMBL" id="JAWLJX010000019">
    <property type="protein sequence ID" value="MDV6264791.1"/>
    <property type="molecule type" value="Genomic_DNA"/>
</dbReference>
<keyword evidence="2" id="KW-1185">Reference proteome</keyword>
<dbReference type="Proteomes" id="UP001185755">
    <property type="component" value="Unassembled WGS sequence"/>
</dbReference>
<name>A0ABU4BL44_9NOCA</name>
<organism evidence="1 2">
    <name type="scientific">Rhodococcoides yunnanense</name>
    <dbReference type="NCBI Taxonomy" id="278209"/>
    <lineage>
        <taxon>Bacteria</taxon>
        <taxon>Bacillati</taxon>
        <taxon>Actinomycetota</taxon>
        <taxon>Actinomycetes</taxon>
        <taxon>Mycobacteriales</taxon>
        <taxon>Nocardiaceae</taxon>
        <taxon>Rhodococcoides</taxon>
    </lineage>
</organism>
<accession>A0ABU4BL44</accession>
<reference evidence="1 2" key="1">
    <citation type="submission" date="2023-10" db="EMBL/GenBank/DDBJ databases">
        <title>Development of a sustainable strategy for remediation of hydrocarbon-contaminated territories based on the waste exchange concept.</title>
        <authorList>
            <person name="Krivoruchko A."/>
        </authorList>
    </citation>
    <scope>NUCLEOTIDE SEQUENCE [LARGE SCALE GENOMIC DNA]</scope>
    <source>
        <strain evidence="1 2">IEGM 1323</strain>
    </source>
</reference>